<evidence type="ECO:0000313" key="8">
    <source>
        <dbReference type="EnsemblPlants" id="Ma11_p19390.1"/>
    </source>
</evidence>
<dbReference type="SUPFAM" id="SSF51197">
    <property type="entry name" value="Clavaminate synthase-like"/>
    <property type="match status" value="1"/>
</dbReference>
<dbReference type="GO" id="GO:0046872">
    <property type="term" value="F:metal ion binding"/>
    <property type="evidence" value="ECO:0007669"/>
    <property type="project" value="UniProtKB-KW"/>
</dbReference>
<dbReference type="PANTHER" id="PTHR47991">
    <property type="entry name" value="OXOGLUTARATE/IRON-DEPENDENT DIOXYGENASE"/>
    <property type="match status" value="1"/>
</dbReference>
<evidence type="ECO:0000256" key="5">
    <source>
        <dbReference type="RuleBase" id="RU003682"/>
    </source>
</evidence>
<name>A0A804L9K3_MUSAM</name>
<reference evidence="8" key="2">
    <citation type="submission" date="2021-05" db="UniProtKB">
        <authorList>
            <consortium name="EnsemblPlants"/>
        </authorList>
    </citation>
    <scope>IDENTIFICATION</scope>
    <source>
        <strain evidence="8">subsp. malaccensis</strain>
    </source>
</reference>
<dbReference type="InterPro" id="IPR026992">
    <property type="entry name" value="DIOX_N"/>
</dbReference>
<evidence type="ECO:0000256" key="3">
    <source>
        <dbReference type="ARBA" id="ARBA00023002"/>
    </source>
</evidence>
<dbReference type="AlphaFoldDB" id="A0A804L9K3"/>
<organism evidence="8 9">
    <name type="scientific">Musa acuminata subsp. malaccensis</name>
    <name type="common">Wild banana</name>
    <name type="synonym">Musa malaccensis</name>
    <dbReference type="NCBI Taxonomy" id="214687"/>
    <lineage>
        <taxon>Eukaryota</taxon>
        <taxon>Viridiplantae</taxon>
        <taxon>Streptophyta</taxon>
        <taxon>Embryophyta</taxon>
        <taxon>Tracheophyta</taxon>
        <taxon>Spermatophyta</taxon>
        <taxon>Magnoliopsida</taxon>
        <taxon>Liliopsida</taxon>
        <taxon>Zingiberales</taxon>
        <taxon>Musaceae</taxon>
        <taxon>Musa</taxon>
    </lineage>
</organism>
<dbReference type="Pfam" id="PF14226">
    <property type="entry name" value="DIOX_N"/>
    <property type="match status" value="1"/>
</dbReference>
<dbReference type="Gene3D" id="2.60.120.330">
    <property type="entry name" value="B-lactam Antibiotic, Isopenicillin N Synthase, Chain"/>
    <property type="match status" value="1"/>
</dbReference>
<dbReference type="OMA" id="VNAHTER"/>
<dbReference type="Pfam" id="PF03171">
    <property type="entry name" value="2OG-FeII_Oxy"/>
    <property type="match status" value="1"/>
</dbReference>
<evidence type="ECO:0000313" key="7">
    <source>
        <dbReference type="EMBL" id="CAG1865057.1"/>
    </source>
</evidence>
<dbReference type="OrthoDB" id="288590at2759"/>
<feature type="domain" description="Fe2OG dioxygenase" evidence="6">
    <location>
        <begin position="199"/>
        <end position="299"/>
    </location>
</feature>
<gene>
    <name evidence="7" type="ORF">GSMUA_05710.1</name>
</gene>
<protein>
    <submittedName>
        <fullName evidence="7">(wild Malaysian banana) hypothetical protein</fullName>
    </submittedName>
</protein>
<dbReference type="FunFam" id="2.60.120.330:FF:000001">
    <property type="entry name" value="Protein SRG1"/>
    <property type="match status" value="1"/>
</dbReference>
<dbReference type="Proteomes" id="UP000012960">
    <property type="component" value="Unplaced"/>
</dbReference>
<dbReference type="Gramene" id="Ma11_t19390.1">
    <property type="protein sequence ID" value="Ma11_p19390.1"/>
    <property type="gene ID" value="Ma11_g19390"/>
</dbReference>
<evidence type="ECO:0000256" key="2">
    <source>
        <dbReference type="ARBA" id="ARBA00022723"/>
    </source>
</evidence>
<comment type="similarity">
    <text evidence="1 5">Belongs to the iron/ascorbate-dependent oxidoreductase family.</text>
</comment>
<dbReference type="EnsemblPlants" id="Ma11_t19390.1">
    <property type="protein sequence ID" value="Ma11_p19390.1"/>
    <property type="gene ID" value="Ma11_g19390"/>
</dbReference>
<evidence type="ECO:0000313" key="9">
    <source>
        <dbReference type="Proteomes" id="UP000012960"/>
    </source>
</evidence>
<dbReference type="InterPro" id="IPR050295">
    <property type="entry name" value="Plant_2OG-oxidoreductases"/>
</dbReference>
<dbReference type="InParanoid" id="A0A804L9K3"/>
<dbReference type="EMBL" id="HG996475">
    <property type="protein sequence ID" value="CAG1865057.1"/>
    <property type="molecule type" value="Genomic_DNA"/>
</dbReference>
<dbReference type="PROSITE" id="PS51471">
    <property type="entry name" value="FE2OG_OXY"/>
    <property type="match status" value="1"/>
</dbReference>
<evidence type="ECO:0000256" key="4">
    <source>
        <dbReference type="ARBA" id="ARBA00023004"/>
    </source>
</evidence>
<dbReference type="InterPro" id="IPR027443">
    <property type="entry name" value="IPNS-like_sf"/>
</dbReference>
<reference evidence="7" key="1">
    <citation type="submission" date="2021-03" db="EMBL/GenBank/DDBJ databases">
        <authorList>
            <consortium name="Genoscope - CEA"/>
            <person name="William W."/>
        </authorList>
    </citation>
    <scope>NUCLEOTIDE SEQUENCE</scope>
    <source>
        <strain evidence="7">Doubled-haploid Pahang</strain>
    </source>
</reference>
<dbReference type="InterPro" id="IPR005123">
    <property type="entry name" value="Oxoglu/Fe-dep_dioxygenase_dom"/>
</dbReference>
<keyword evidence="4 5" id="KW-0408">Iron</keyword>
<keyword evidence="9" id="KW-1185">Reference proteome</keyword>
<dbReference type="GO" id="GO:0016491">
    <property type="term" value="F:oxidoreductase activity"/>
    <property type="evidence" value="ECO:0007669"/>
    <property type="project" value="UniProtKB-KW"/>
</dbReference>
<accession>A0A804L9K3</accession>
<keyword evidence="3 5" id="KW-0560">Oxidoreductase</keyword>
<keyword evidence="2 5" id="KW-0479">Metal-binding</keyword>
<dbReference type="FunCoup" id="A0A804L9K3">
    <property type="interactions" value="1"/>
</dbReference>
<evidence type="ECO:0000256" key="1">
    <source>
        <dbReference type="ARBA" id="ARBA00008056"/>
    </source>
</evidence>
<sequence>MELTMGSLPVANVQALAAASRDVPERYIRPEAGAHPVVADCGVDIPVIDFSRFLDPNSSRDESSKLHLACQNWGFFQVINHTVPKEVIEKMKLDVREFFQLPLEEKMQLAQVTGDVQGYGQLFVVSKDQKLDWADVLYLNTQPAPERCLRFWPTQPLTFRAALDNYSAEVKNLADRLLEIMAKNLELNPDVVTDKFKVGIQSLRFNYYPPCPQADKVLGFSQHSDADLITLVLQVNQVQGLQIKRSGEWFPVKPLPGAFIVNVGDIFEILSNGRYKSIEHRVVVNTERERLSIATFHSPKSNAMIGPLQELVRGSGARYKTVNHEDFMKLFFSSKLDGKSFLDRMRC</sequence>
<evidence type="ECO:0000259" key="6">
    <source>
        <dbReference type="PROSITE" id="PS51471"/>
    </source>
</evidence>
<dbReference type="InterPro" id="IPR044861">
    <property type="entry name" value="IPNS-like_FE2OG_OXY"/>
</dbReference>
<proteinExistence type="inferred from homology"/>